<dbReference type="HOGENOM" id="CLU_1553171_0_0_5"/>
<reference evidence="3" key="1">
    <citation type="journal article" date="2011" name="J. Bacteriol.">
        <title>Genome sequences of eight morphologically diverse alphaproteobacteria.</title>
        <authorList>
            <consortium name="US DOE Joint Genome Institute"/>
            <person name="Brown P.J."/>
            <person name="Kysela D.T."/>
            <person name="Buechlein A."/>
            <person name="Hemmerich C."/>
            <person name="Brun Y.V."/>
        </authorList>
    </citation>
    <scope>NUCLEOTIDE SEQUENCE [LARGE SCALE GENOMIC DNA]</scope>
    <source>
        <strain evidence="3">ATCC 49814 / DSM 5838 / IFAM 1418</strain>
    </source>
</reference>
<dbReference type="EMBL" id="CP001678">
    <property type="protein sequence ID" value="ACT58035.1"/>
    <property type="molecule type" value="Genomic_DNA"/>
</dbReference>
<dbReference type="eggNOG" id="ENOG503373Q">
    <property type="taxonomic scope" value="Bacteria"/>
</dbReference>
<dbReference type="RefSeq" id="WP_012778193.1">
    <property type="nucleotide sequence ID" value="NC_012982.1"/>
</dbReference>
<evidence type="ECO:0000313" key="3">
    <source>
        <dbReference type="Proteomes" id="UP000002745"/>
    </source>
</evidence>
<protein>
    <recommendedName>
        <fullName evidence="4">Lipoprotein</fullName>
    </recommendedName>
</protein>
<name>C6XM92_HIRBI</name>
<feature type="chain" id="PRO_5002974092" description="Lipoprotein" evidence="1">
    <location>
        <begin position="27"/>
        <end position="176"/>
    </location>
</feature>
<dbReference type="KEGG" id="hba:Hbal_0333"/>
<dbReference type="AlphaFoldDB" id="C6XM92"/>
<feature type="signal peptide" evidence="1">
    <location>
        <begin position="1"/>
        <end position="26"/>
    </location>
</feature>
<keyword evidence="1" id="KW-0732">Signal</keyword>
<evidence type="ECO:0000313" key="2">
    <source>
        <dbReference type="EMBL" id="ACT58035.1"/>
    </source>
</evidence>
<gene>
    <name evidence="2" type="ordered locus">Hbal_0333</name>
</gene>
<sequence length="176" mass="19275">MLTPNLIRSCLAGTVAITALSACTFAETNDTITMSVQKPDVIAFESSVADMESALKNKCSSLEIREIDPPRIPDVNSQTQIDCEGFGYFGAPRKAEFVFVNNALMLTWILVEAEEIPALELAFSSLFGEPTSSKDTILAYAHNFAAVRNDTPEALYYSQTAAPFVIDRVNKLPDRD</sequence>
<accession>C6XM92</accession>
<organism evidence="2 3">
    <name type="scientific">Hirschia baltica (strain ATCC 49814 / DSM 5838 / IFAM 1418)</name>
    <dbReference type="NCBI Taxonomy" id="582402"/>
    <lineage>
        <taxon>Bacteria</taxon>
        <taxon>Pseudomonadati</taxon>
        <taxon>Pseudomonadota</taxon>
        <taxon>Alphaproteobacteria</taxon>
        <taxon>Hyphomonadales</taxon>
        <taxon>Hyphomonadaceae</taxon>
        <taxon>Hirschia</taxon>
    </lineage>
</organism>
<evidence type="ECO:0008006" key="4">
    <source>
        <dbReference type="Google" id="ProtNLM"/>
    </source>
</evidence>
<dbReference type="Proteomes" id="UP000002745">
    <property type="component" value="Chromosome"/>
</dbReference>
<evidence type="ECO:0000256" key="1">
    <source>
        <dbReference type="SAM" id="SignalP"/>
    </source>
</evidence>
<keyword evidence="3" id="KW-1185">Reference proteome</keyword>
<proteinExistence type="predicted"/>
<dbReference type="STRING" id="582402.Hbal_0333"/>